<dbReference type="GO" id="GO:0050660">
    <property type="term" value="F:flavin adenine dinucleotide binding"/>
    <property type="evidence" value="ECO:0007669"/>
    <property type="project" value="InterPro"/>
</dbReference>
<dbReference type="InterPro" id="IPR037069">
    <property type="entry name" value="AcylCoA_DH/ox_N_sf"/>
</dbReference>
<keyword evidence="3" id="KW-0288">FMN</keyword>
<dbReference type="EC" id="1.14.14.21" evidence="9"/>
<evidence type="ECO:0000313" key="17">
    <source>
        <dbReference type="EMBL" id="MBW8639917.1"/>
    </source>
</evidence>
<dbReference type="GO" id="GO:0005737">
    <property type="term" value="C:cytoplasm"/>
    <property type="evidence" value="ECO:0007669"/>
    <property type="project" value="UniProtKB-SubCell"/>
</dbReference>
<dbReference type="SUPFAM" id="SSF56645">
    <property type="entry name" value="Acyl-CoA dehydrogenase NM domain-like"/>
    <property type="match status" value="1"/>
</dbReference>
<keyword evidence="5" id="KW-0560">Oxidoreductase</keyword>
<comment type="catalytic activity">
    <reaction evidence="12">
        <text>dibenzothiophene 5-oxide + FMNH2 + O2 = dibenzothiophene 5,5-dioxide + FMN + H2O + H(+)</text>
        <dbReference type="Rhea" id="RHEA:49080"/>
        <dbReference type="ChEBI" id="CHEBI:15377"/>
        <dbReference type="ChEBI" id="CHEBI:15378"/>
        <dbReference type="ChEBI" id="CHEBI:15379"/>
        <dbReference type="ChEBI" id="CHEBI:23683"/>
        <dbReference type="ChEBI" id="CHEBI:57618"/>
        <dbReference type="ChEBI" id="CHEBI:58210"/>
        <dbReference type="ChEBI" id="CHEBI:90356"/>
    </reaction>
</comment>
<evidence type="ECO:0000256" key="7">
    <source>
        <dbReference type="ARBA" id="ARBA00034307"/>
    </source>
</evidence>
<evidence type="ECO:0000259" key="14">
    <source>
        <dbReference type="Pfam" id="PF02770"/>
    </source>
</evidence>
<keyword evidence="6" id="KW-0503">Monooxygenase</keyword>
<dbReference type="Gene3D" id="2.40.110.10">
    <property type="entry name" value="Butyryl-CoA Dehydrogenase, subunit A, domain 2"/>
    <property type="match status" value="1"/>
</dbReference>
<dbReference type="InterPro" id="IPR013786">
    <property type="entry name" value="AcylCoA_DH/ox_N"/>
</dbReference>
<dbReference type="RefSeq" id="WP_220230653.1">
    <property type="nucleotide sequence ID" value="NZ_JAICBX010000005.1"/>
</dbReference>
<evidence type="ECO:0000256" key="3">
    <source>
        <dbReference type="ARBA" id="ARBA00022643"/>
    </source>
</evidence>
<evidence type="ECO:0000256" key="5">
    <source>
        <dbReference type="ARBA" id="ARBA00023002"/>
    </source>
</evidence>
<feature type="domain" description="Acyl-CoA dehydrogenase C-terminal" evidence="16">
    <location>
        <begin position="262"/>
        <end position="396"/>
    </location>
</feature>
<dbReference type="Pfam" id="PF02771">
    <property type="entry name" value="Acyl-CoA_dh_N"/>
    <property type="match status" value="1"/>
</dbReference>
<accession>A0AAE2ZUL0</accession>
<protein>
    <recommendedName>
        <fullName evidence="10">Dibenzothiophene monooxygenase</fullName>
        <ecNumber evidence="9">1.14.14.21</ecNumber>
    </recommendedName>
</protein>
<dbReference type="Proteomes" id="UP001196509">
    <property type="component" value="Unassembled WGS sequence"/>
</dbReference>
<dbReference type="PANTHER" id="PTHR43884:SF12">
    <property type="entry name" value="ISOVALERYL-COA DEHYDROGENASE, MITOCHONDRIAL-RELATED"/>
    <property type="match status" value="1"/>
</dbReference>
<evidence type="ECO:0000256" key="1">
    <source>
        <dbReference type="ARBA" id="ARBA00004496"/>
    </source>
</evidence>
<comment type="subcellular location">
    <subcellularLocation>
        <location evidence="1">Cytoplasm</location>
    </subcellularLocation>
</comment>
<evidence type="ECO:0000256" key="9">
    <source>
        <dbReference type="ARBA" id="ARBA00034328"/>
    </source>
</evidence>
<evidence type="ECO:0000256" key="13">
    <source>
        <dbReference type="ARBA" id="ARBA00049456"/>
    </source>
</evidence>
<name>A0AAE2ZUL0_9HYPH</name>
<dbReference type="PANTHER" id="PTHR43884">
    <property type="entry name" value="ACYL-COA DEHYDROGENASE"/>
    <property type="match status" value="1"/>
</dbReference>
<dbReference type="Pfam" id="PF02770">
    <property type="entry name" value="Acyl-CoA_dh_M"/>
    <property type="match status" value="1"/>
</dbReference>
<evidence type="ECO:0000256" key="11">
    <source>
        <dbReference type="ARBA" id="ARBA00047859"/>
    </source>
</evidence>
<dbReference type="GO" id="GO:0006552">
    <property type="term" value="P:L-leucine catabolic process"/>
    <property type="evidence" value="ECO:0007669"/>
    <property type="project" value="TreeGrafter"/>
</dbReference>
<feature type="domain" description="Acyl-CoA oxidase/dehydrogenase middle" evidence="14">
    <location>
        <begin position="149"/>
        <end position="237"/>
    </location>
</feature>
<dbReference type="InterPro" id="IPR006091">
    <property type="entry name" value="Acyl-CoA_Oxase/DH_mid-dom"/>
</dbReference>
<evidence type="ECO:0000313" key="18">
    <source>
        <dbReference type="Proteomes" id="UP001196509"/>
    </source>
</evidence>
<feature type="domain" description="Acyl-CoA dehydrogenase/oxidase N-terminal" evidence="15">
    <location>
        <begin position="27"/>
        <end position="130"/>
    </location>
</feature>
<comment type="catalytic activity">
    <reaction evidence="13">
        <text>dibenzothiophene + 2 FMNH2 + 2 O2 = dibenzothiophene 5,5-dioxide + 2 FMN + 2 H2O + 2 H(+)</text>
        <dbReference type="Rhea" id="RHEA:49072"/>
        <dbReference type="ChEBI" id="CHEBI:15377"/>
        <dbReference type="ChEBI" id="CHEBI:15378"/>
        <dbReference type="ChEBI" id="CHEBI:15379"/>
        <dbReference type="ChEBI" id="CHEBI:23681"/>
        <dbReference type="ChEBI" id="CHEBI:57618"/>
        <dbReference type="ChEBI" id="CHEBI:58210"/>
        <dbReference type="ChEBI" id="CHEBI:90356"/>
        <dbReference type="EC" id="1.14.14.21"/>
    </reaction>
</comment>
<dbReference type="GO" id="GO:0008470">
    <property type="term" value="F:3-methylbutanoyl-CoA dehydrogenase activity"/>
    <property type="evidence" value="ECO:0007669"/>
    <property type="project" value="TreeGrafter"/>
</dbReference>
<evidence type="ECO:0000259" key="15">
    <source>
        <dbReference type="Pfam" id="PF02771"/>
    </source>
</evidence>
<comment type="catalytic activity">
    <reaction evidence="11">
        <text>dibenzothiophene + FMNH2 + O2 = dibenzothiophene 5-oxide + FMN + H2O + H(+)</text>
        <dbReference type="Rhea" id="RHEA:49076"/>
        <dbReference type="ChEBI" id="CHEBI:15377"/>
        <dbReference type="ChEBI" id="CHEBI:15378"/>
        <dbReference type="ChEBI" id="CHEBI:15379"/>
        <dbReference type="ChEBI" id="CHEBI:23681"/>
        <dbReference type="ChEBI" id="CHEBI:23683"/>
        <dbReference type="ChEBI" id="CHEBI:57618"/>
        <dbReference type="ChEBI" id="CHEBI:58210"/>
    </reaction>
</comment>
<evidence type="ECO:0000259" key="16">
    <source>
        <dbReference type="Pfam" id="PF08028"/>
    </source>
</evidence>
<dbReference type="Pfam" id="PF08028">
    <property type="entry name" value="Acyl-CoA_dh_2"/>
    <property type="match status" value="1"/>
</dbReference>
<comment type="pathway">
    <text evidence="7">Sulfur metabolism; dibenzothiophene degradation.</text>
</comment>
<keyword evidence="18" id="KW-1185">Reference proteome</keyword>
<keyword evidence="2" id="KW-0285">Flavoprotein</keyword>
<gene>
    <name evidence="17" type="ORF">K1W69_22165</name>
</gene>
<organism evidence="17 18">
    <name type="scientific">Flavimaribacter sediminis</name>
    <dbReference type="NCBI Taxonomy" id="2865987"/>
    <lineage>
        <taxon>Bacteria</taxon>
        <taxon>Pseudomonadati</taxon>
        <taxon>Pseudomonadota</taxon>
        <taxon>Alphaproteobacteria</taxon>
        <taxon>Hyphomicrobiales</taxon>
        <taxon>Rhizobiaceae</taxon>
        <taxon>Flavimaribacter</taxon>
    </lineage>
</organism>
<evidence type="ECO:0000256" key="12">
    <source>
        <dbReference type="ARBA" id="ARBA00048445"/>
    </source>
</evidence>
<dbReference type="Gene3D" id="1.10.540.10">
    <property type="entry name" value="Acyl-CoA dehydrogenase/oxidase, N-terminal domain"/>
    <property type="match status" value="1"/>
</dbReference>
<evidence type="ECO:0000256" key="6">
    <source>
        <dbReference type="ARBA" id="ARBA00023033"/>
    </source>
</evidence>
<evidence type="ECO:0000256" key="8">
    <source>
        <dbReference type="ARBA" id="ARBA00034317"/>
    </source>
</evidence>
<reference evidence="17" key="1">
    <citation type="submission" date="2021-08" db="EMBL/GenBank/DDBJ databases">
        <title>Hoeflea bacterium WL0058 sp. nov., isolated from the sediment.</title>
        <authorList>
            <person name="Wang L."/>
            <person name="Zhang D."/>
        </authorList>
    </citation>
    <scope>NUCLEOTIDE SEQUENCE</scope>
    <source>
        <strain evidence="17">WL0058</strain>
    </source>
</reference>
<dbReference type="InterPro" id="IPR009100">
    <property type="entry name" value="AcylCoA_DH/oxidase_NM_dom_sf"/>
</dbReference>
<keyword evidence="4" id="KW-0547">Nucleotide-binding</keyword>
<dbReference type="PIRSF" id="PIRSF016578">
    <property type="entry name" value="HsaA"/>
    <property type="match status" value="1"/>
</dbReference>
<dbReference type="AlphaFoldDB" id="A0AAE2ZUL0"/>
<evidence type="ECO:0000256" key="2">
    <source>
        <dbReference type="ARBA" id="ARBA00022630"/>
    </source>
</evidence>
<dbReference type="GO" id="GO:0004497">
    <property type="term" value="F:monooxygenase activity"/>
    <property type="evidence" value="ECO:0007669"/>
    <property type="project" value="UniProtKB-KW"/>
</dbReference>
<dbReference type="InterPro" id="IPR036250">
    <property type="entry name" value="AcylCo_DH-like_C"/>
</dbReference>
<comment type="caution">
    <text evidence="17">The sequence shown here is derived from an EMBL/GenBank/DDBJ whole genome shotgun (WGS) entry which is preliminary data.</text>
</comment>
<evidence type="ECO:0000256" key="4">
    <source>
        <dbReference type="ARBA" id="ARBA00022741"/>
    </source>
</evidence>
<proteinExistence type="inferred from homology"/>
<comment type="similarity">
    <text evidence="8">Belongs to the DszC flavin monooxygenase family.</text>
</comment>
<dbReference type="Gene3D" id="1.20.140.10">
    <property type="entry name" value="Butyryl-CoA Dehydrogenase, subunit A, domain 3"/>
    <property type="match status" value="1"/>
</dbReference>
<sequence>MLTTQTKLTPLLGKAFPANRIEPEFHDLFARLEQVIETDIAPMAKEVDAAGRYPTKSIAALKTTGVLHQIVPSAFGGVGVPSRVSMEIQLRLAIADSAVAQLYKVHDEIVREIYTYCPEGLKPRLASAILSDDAIIGLAVAESGKTVTDPMKTTALRRPEGGFTIEGVKIYTTAAAEADYIAVWAFNPQAEGVDDNPLNGLQLNLVPPSTPGVTIHRDWDALGQRGTDSGMITFADVKTDPDWMANEPGRVSPVSASLRYQLGFCAIMIGNAIGALREAAAFVPAKSRPWPSAGVDNAADDLLVRRTMGELTAPLVAAYSLMMDGADLLDEFEAGNISRTDLAIPVYAAKIAADKAALAATSDVFALMGTRSVAGKNGFDRYWRNVRTIALHDPVNWKQEEIGRHLLTGWEPEPGLYQ</sequence>
<dbReference type="SUPFAM" id="SSF47203">
    <property type="entry name" value="Acyl-CoA dehydrogenase C-terminal domain-like"/>
    <property type="match status" value="1"/>
</dbReference>
<dbReference type="InterPro" id="IPR013107">
    <property type="entry name" value="Acyl-CoA_DH_C"/>
</dbReference>
<dbReference type="EMBL" id="JAICBX010000005">
    <property type="protein sequence ID" value="MBW8639917.1"/>
    <property type="molecule type" value="Genomic_DNA"/>
</dbReference>
<evidence type="ECO:0000256" key="10">
    <source>
        <dbReference type="ARBA" id="ARBA00034345"/>
    </source>
</evidence>
<dbReference type="InterPro" id="IPR046373">
    <property type="entry name" value="Acyl-CoA_Oxase/DH_mid-dom_sf"/>
</dbReference>